<proteinExistence type="predicted"/>
<organism evidence="1">
    <name type="scientific">marine metagenome</name>
    <dbReference type="NCBI Taxonomy" id="408172"/>
    <lineage>
        <taxon>unclassified sequences</taxon>
        <taxon>metagenomes</taxon>
        <taxon>ecological metagenomes</taxon>
    </lineage>
</organism>
<protein>
    <recommendedName>
        <fullName evidence="2">NodB homology domain-containing protein</fullName>
    </recommendedName>
</protein>
<dbReference type="SUPFAM" id="SSF88713">
    <property type="entry name" value="Glycoside hydrolase/deacetylase"/>
    <property type="match status" value="1"/>
</dbReference>
<dbReference type="AlphaFoldDB" id="A0A382QH26"/>
<feature type="non-terminal residue" evidence="1">
    <location>
        <position position="156"/>
    </location>
</feature>
<dbReference type="EMBL" id="UINC01114108">
    <property type="protein sequence ID" value="SVC84185.1"/>
    <property type="molecule type" value="Genomic_DNA"/>
</dbReference>
<reference evidence="1" key="1">
    <citation type="submission" date="2018-05" db="EMBL/GenBank/DDBJ databases">
        <authorList>
            <person name="Lanie J.A."/>
            <person name="Ng W.-L."/>
            <person name="Kazmierczak K.M."/>
            <person name="Andrzejewski T.M."/>
            <person name="Davidsen T.M."/>
            <person name="Wayne K.J."/>
            <person name="Tettelin H."/>
            <person name="Glass J.I."/>
            <person name="Rusch D."/>
            <person name="Podicherti R."/>
            <person name="Tsui H.-C.T."/>
            <person name="Winkler M.E."/>
        </authorList>
    </citation>
    <scope>NUCLEOTIDE SEQUENCE</scope>
</reference>
<evidence type="ECO:0008006" key="2">
    <source>
        <dbReference type="Google" id="ProtNLM"/>
    </source>
</evidence>
<name>A0A382QH26_9ZZZZ</name>
<evidence type="ECO:0000313" key="1">
    <source>
        <dbReference type="EMBL" id="SVC84185.1"/>
    </source>
</evidence>
<dbReference type="GO" id="GO:0005975">
    <property type="term" value="P:carbohydrate metabolic process"/>
    <property type="evidence" value="ECO:0007669"/>
    <property type="project" value="InterPro"/>
</dbReference>
<sequence length="156" mass="17484">MSRREFLRNISATTMTGGLLGANRLANANQTNEPTIGYFQAPEDPLVSRLDRPWEMTEQEWTKIIGHVRPGRPLKPKRWPNDSQFAVALSFDCDHEAGALASGNFAPGRLAWGERGRRVGVPRILEVLRRHDVPATFYIPAVVALIDPEETRRIVG</sequence>
<gene>
    <name evidence="1" type="ORF">METZ01_LOCUS337039</name>
</gene>
<dbReference type="InterPro" id="IPR011330">
    <property type="entry name" value="Glyco_hydro/deAcase_b/a-brl"/>
</dbReference>
<dbReference type="Gene3D" id="3.20.20.370">
    <property type="entry name" value="Glycoside hydrolase/deacetylase"/>
    <property type="match status" value="1"/>
</dbReference>
<accession>A0A382QH26</accession>